<dbReference type="AlphaFoldDB" id="C8PFR8"/>
<evidence type="ECO:0000313" key="2">
    <source>
        <dbReference type="Proteomes" id="UP000005709"/>
    </source>
</evidence>
<proteinExistence type="predicted"/>
<keyword evidence="2" id="KW-1185">Reference proteome</keyword>
<comment type="caution">
    <text evidence="1">The sequence shown here is derived from an EMBL/GenBank/DDBJ whole genome shotgun (WGS) entry which is preliminary data.</text>
</comment>
<organism evidence="1 2">
    <name type="scientific">Campylobacter gracilis RM3268</name>
    <dbReference type="NCBI Taxonomy" id="553220"/>
    <lineage>
        <taxon>Bacteria</taxon>
        <taxon>Pseudomonadati</taxon>
        <taxon>Campylobacterota</taxon>
        <taxon>Epsilonproteobacteria</taxon>
        <taxon>Campylobacterales</taxon>
        <taxon>Campylobacteraceae</taxon>
        <taxon>Campylobacter</taxon>
    </lineage>
</organism>
<dbReference type="EMBL" id="ACYG01000019">
    <property type="protein sequence ID" value="EEV17956.1"/>
    <property type="molecule type" value="Genomic_DNA"/>
</dbReference>
<gene>
    <name evidence="1" type="ORF">CAMGR0001_0710</name>
</gene>
<name>C8PFR8_9BACT</name>
<protein>
    <submittedName>
        <fullName evidence="1">Uncharacterized protein</fullName>
    </submittedName>
</protein>
<evidence type="ECO:0000313" key="1">
    <source>
        <dbReference type="EMBL" id="EEV17956.1"/>
    </source>
</evidence>
<sequence>MKTKAKKQNSKNFKRKIWAFSCIQNGKGLSELFKITEDFQRYLK</sequence>
<accession>C8PFR8</accession>
<reference evidence="1 2" key="1">
    <citation type="submission" date="2009-07" db="EMBL/GenBank/DDBJ databases">
        <authorList>
            <person name="Madupu R."/>
            <person name="Sebastian Y."/>
            <person name="Durkin A.S."/>
            <person name="Torralba M."/>
            <person name="Methe B."/>
            <person name="Sutton G.G."/>
            <person name="Strausberg R.L."/>
            <person name="Nelson K.E."/>
        </authorList>
    </citation>
    <scope>NUCLEOTIDE SEQUENCE [LARGE SCALE GENOMIC DNA]</scope>
    <source>
        <strain evidence="1 2">RM3268</strain>
    </source>
</reference>
<dbReference type="Proteomes" id="UP000005709">
    <property type="component" value="Unassembled WGS sequence"/>
</dbReference>